<organism evidence="9 10">
    <name type="scientific">Zophobas morio</name>
    <dbReference type="NCBI Taxonomy" id="2755281"/>
    <lineage>
        <taxon>Eukaryota</taxon>
        <taxon>Metazoa</taxon>
        <taxon>Ecdysozoa</taxon>
        <taxon>Arthropoda</taxon>
        <taxon>Hexapoda</taxon>
        <taxon>Insecta</taxon>
        <taxon>Pterygota</taxon>
        <taxon>Neoptera</taxon>
        <taxon>Endopterygota</taxon>
        <taxon>Coleoptera</taxon>
        <taxon>Polyphaga</taxon>
        <taxon>Cucujiformia</taxon>
        <taxon>Tenebrionidae</taxon>
        <taxon>Zophobas</taxon>
    </lineage>
</organism>
<dbReference type="EMBL" id="JALNTZ010000003">
    <property type="protein sequence ID" value="KAJ3657374.1"/>
    <property type="molecule type" value="Genomic_DNA"/>
</dbReference>
<dbReference type="PANTHER" id="PTHR42643:SF30">
    <property type="entry name" value="IONOTROPIC RECEPTOR 40A-RELATED"/>
    <property type="match status" value="1"/>
</dbReference>
<evidence type="ECO:0000256" key="3">
    <source>
        <dbReference type="ARBA" id="ARBA00022692"/>
    </source>
</evidence>
<proteinExistence type="predicted"/>
<dbReference type="Gene3D" id="3.40.190.10">
    <property type="entry name" value="Periplasmic binding protein-like II"/>
    <property type="match status" value="1"/>
</dbReference>
<evidence type="ECO:0000256" key="7">
    <source>
        <dbReference type="ARBA" id="ARBA00023180"/>
    </source>
</evidence>
<keyword evidence="4 8" id="KW-1133">Transmembrane helix</keyword>
<evidence type="ECO:0000313" key="9">
    <source>
        <dbReference type="EMBL" id="KAJ3657374.1"/>
    </source>
</evidence>
<evidence type="ECO:0000256" key="1">
    <source>
        <dbReference type="ARBA" id="ARBA00004651"/>
    </source>
</evidence>
<dbReference type="InterPro" id="IPR052192">
    <property type="entry name" value="Insect_Ionotropic_Sensory_Rcpt"/>
</dbReference>
<reference evidence="9" key="1">
    <citation type="journal article" date="2023" name="G3 (Bethesda)">
        <title>Whole genome assemblies of Zophobas morio and Tenebrio molitor.</title>
        <authorList>
            <person name="Kaur S."/>
            <person name="Stinson S.A."/>
            <person name="diCenzo G.C."/>
        </authorList>
    </citation>
    <scope>NUCLEOTIDE SEQUENCE</scope>
    <source>
        <strain evidence="9">QUZm001</strain>
    </source>
</reference>
<keyword evidence="7" id="KW-0325">Glycoprotein</keyword>
<evidence type="ECO:0000256" key="6">
    <source>
        <dbReference type="ARBA" id="ARBA00023170"/>
    </source>
</evidence>
<accession>A0AA38IQC2</accession>
<evidence type="ECO:0000256" key="4">
    <source>
        <dbReference type="ARBA" id="ARBA00022989"/>
    </source>
</evidence>
<comment type="subcellular location">
    <subcellularLocation>
        <location evidence="1">Cell membrane</location>
        <topology evidence="1">Multi-pass membrane protein</topology>
    </subcellularLocation>
</comment>
<comment type="caution">
    <text evidence="9">The sequence shown here is derived from an EMBL/GenBank/DDBJ whole genome shotgun (WGS) entry which is preliminary data.</text>
</comment>
<dbReference type="PANTHER" id="PTHR42643">
    <property type="entry name" value="IONOTROPIC RECEPTOR 20A-RELATED"/>
    <property type="match status" value="1"/>
</dbReference>
<protein>
    <recommendedName>
        <fullName evidence="11">Ionotropic glutamate receptor C-terminal domain-containing protein</fullName>
    </recommendedName>
</protein>
<evidence type="ECO:0000256" key="2">
    <source>
        <dbReference type="ARBA" id="ARBA00022475"/>
    </source>
</evidence>
<dbReference type="AlphaFoldDB" id="A0AA38IQC2"/>
<evidence type="ECO:0000256" key="5">
    <source>
        <dbReference type="ARBA" id="ARBA00023136"/>
    </source>
</evidence>
<feature type="transmembrane region" description="Helical" evidence="8">
    <location>
        <begin position="328"/>
        <end position="347"/>
    </location>
</feature>
<evidence type="ECO:0008006" key="11">
    <source>
        <dbReference type="Google" id="ProtNLM"/>
    </source>
</evidence>
<keyword evidence="3 8" id="KW-0812">Transmembrane</keyword>
<dbReference type="Proteomes" id="UP001168821">
    <property type="component" value="Unassembled WGS sequence"/>
</dbReference>
<dbReference type="SUPFAM" id="SSF53850">
    <property type="entry name" value="Periplasmic binding protein-like II"/>
    <property type="match status" value="1"/>
</dbReference>
<sequence length="538" mass="62552">MYISNLFLMNFLLSNEHETQNCVQSVMQRPVVVIRGGPEKFRNFDTRKASTYLLTSSIDLENTLDRWSQSDFFNPRAKFWILNTTPTRQFFKILAKFYIVDVRVVTTTSQVYTYDPYKFQSVSNPDTNPIHLGGCQNPDQNSQNLPKFWQNTTLKIITKCMTPYVNCVRRIAGIEPAIFTLIQRKLKFESRYVIDNSSTFGLVKKNGTYSASFGLLQRHQAHMAMGGFRTIGSTQYRDFDYATNHLEDKLVWVVPQARPLVHWMRIIKTFHWKFWLLLTIATVLVSKILEQASRLRHEPSKIFSDFALGTTFRLLVGENLKKTPSTTLVRVIFIFWIYFCMTFNITFNSDLVNVFFANFMSYQIDSFDEIVRSRLDVGLTDDVMNLLQGDQDWSLLTAKKHVLTCPFGTSCLNRTIFQRDLVCCWAERSIKYRMATSYQTGVHLIDDHLLYFYVVFYFVKGYPMVPGINQVINELKSAGLVQYIVARSDQNKPQKVELGTQVLTFKRLEGPFYFLIFGWGVSFVVFLGEVFQHSKQNQ</sequence>
<name>A0AA38IQC2_9CUCU</name>
<evidence type="ECO:0000256" key="8">
    <source>
        <dbReference type="SAM" id="Phobius"/>
    </source>
</evidence>
<keyword evidence="2" id="KW-1003">Cell membrane</keyword>
<keyword evidence="10" id="KW-1185">Reference proteome</keyword>
<feature type="transmembrane region" description="Helical" evidence="8">
    <location>
        <begin position="512"/>
        <end position="531"/>
    </location>
</feature>
<keyword evidence="6" id="KW-0675">Receptor</keyword>
<gene>
    <name evidence="9" type="ORF">Zmor_009183</name>
</gene>
<evidence type="ECO:0000313" key="10">
    <source>
        <dbReference type="Proteomes" id="UP001168821"/>
    </source>
</evidence>
<keyword evidence="5 8" id="KW-0472">Membrane</keyword>
<dbReference type="GO" id="GO:0005886">
    <property type="term" value="C:plasma membrane"/>
    <property type="evidence" value="ECO:0007669"/>
    <property type="project" value="UniProtKB-SubCell"/>
</dbReference>